<name>A0A7G9FK49_9FIRM</name>
<gene>
    <name evidence="3" type="ORF">H9Q76_09255</name>
</gene>
<dbReference type="SUPFAM" id="SSF81301">
    <property type="entry name" value="Nucleotidyltransferase"/>
    <property type="match status" value="1"/>
</dbReference>
<dbReference type="Gene3D" id="3.30.460.10">
    <property type="entry name" value="Beta Polymerase, domain 2"/>
    <property type="match status" value="1"/>
</dbReference>
<keyword evidence="4" id="KW-1185">Reference proteome</keyword>
<keyword evidence="1" id="KW-0051">Antiviral defense</keyword>
<dbReference type="GO" id="GO:0051607">
    <property type="term" value="P:defense response to virus"/>
    <property type="evidence" value="ECO:0007669"/>
    <property type="project" value="UniProtKB-KW"/>
</dbReference>
<dbReference type="RefSeq" id="WP_118544802.1">
    <property type="nucleotide sequence ID" value="NZ_CP060632.1"/>
</dbReference>
<evidence type="ECO:0000256" key="1">
    <source>
        <dbReference type="ARBA" id="ARBA00023118"/>
    </source>
</evidence>
<proteinExistence type="predicted"/>
<dbReference type="InterPro" id="IPR040511">
    <property type="entry name" value="AGS_C"/>
</dbReference>
<evidence type="ECO:0000313" key="4">
    <source>
        <dbReference type="Proteomes" id="UP000515819"/>
    </source>
</evidence>
<dbReference type="AlphaFoldDB" id="A0A7G9FK49"/>
<dbReference type="CDD" id="cd05400">
    <property type="entry name" value="NT_2-5OAS_ClassI-CCAase"/>
    <property type="match status" value="1"/>
</dbReference>
<evidence type="ECO:0000259" key="2">
    <source>
        <dbReference type="Pfam" id="PF18134"/>
    </source>
</evidence>
<dbReference type="Proteomes" id="UP000515819">
    <property type="component" value="Chromosome"/>
</dbReference>
<dbReference type="InterPro" id="IPR006116">
    <property type="entry name" value="NT_2-5OAS_ClassI-CCAase"/>
</dbReference>
<accession>A0A7G9FK49</accession>
<organism evidence="3 4">
    <name type="scientific">Wujia chipingensis</name>
    <dbReference type="NCBI Taxonomy" id="2763670"/>
    <lineage>
        <taxon>Bacteria</taxon>
        <taxon>Bacillati</taxon>
        <taxon>Bacillota</taxon>
        <taxon>Clostridia</taxon>
        <taxon>Lachnospirales</taxon>
        <taxon>Lachnospiraceae</taxon>
        <taxon>Wujia</taxon>
    </lineage>
</organism>
<sequence>MGLLNDFETFCSNILLDNLADMKKTAGEIAKKLNKSYYDLDSENELHMYIVGSVGRKTAISGNSDLDILFDLPTSIYSKYNAYSDHGQSALIQDVKNVLKEKYPNTDIRGDGQVVVIAFNKYTVELVPGFKQADDRFKYPDTHDGGSWKYTDPLSEQSACAECENESDGKYYDFCHIIRSWKNHIGVKMGGLLIDTLVFDFFNENGCFVDDSEKNYLEILQSLFENLKNQDKDRSYWYAMGSNQCVYNSDKGKFISKAKKAYNKIKDLTIESDNANKVLRQVLGNSFPKAEGKTEKNARYVIAKHYYERGATTEEFIDEKFDVDIRYDVDIDCNVTQDGWRPFLLRKYLGDNLTPLRKNKKLDFFIADTDCPQPYDVYWKIRNVGAEAVSRNMVRGNIVKGSGMHHKEGTEFEGEHYVECYLVKNNICVARDRIEVPIGKI</sequence>
<reference evidence="3 4" key="1">
    <citation type="submission" date="2020-08" db="EMBL/GenBank/DDBJ databases">
        <authorList>
            <person name="Liu C."/>
            <person name="Sun Q."/>
        </authorList>
    </citation>
    <scope>NUCLEOTIDE SEQUENCE [LARGE SCALE GENOMIC DNA]</scope>
    <source>
        <strain evidence="3 4">NSJ-4</strain>
    </source>
</reference>
<dbReference type="Pfam" id="PF18134">
    <property type="entry name" value="AGS_C"/>
    <property type="match status" value="1"/>
</dbReference>
<protein>
    <submittedName>
        <fullName evidence="3">Nucleotidyltransferase</fullName>
    </submittedName>
</protein>
<keyword evidence="3" id="KW-0808">Transferase</keyword>
<dbReference type="KEGG" id="wcp:H9Q76_09255"/>
<dbReference type="InterPro" id="IPR043519">
    <property type="entry name" value="NT_sf"/>
</dbReference>
<dbReference type="Pfam" id="PF18144">
    <property type="entry name" value="SMODS"/>
    <property type="match status" value="1"/>
</dbReference>
<dbReference type="GO" id="GO:0016779">
    <property type="term" value="F:nucleotidyltransferase activity"/>
    <property type="evidence" value="ECO:0007669"/>
    <property type="project" value="InterPro"/>
</dbReference>
<dbReference type="EMBL" id="CP060632">
    <property type="protein sequence ID" value="QNL98930.1"/>
    <property type="molecule type" value="Genomic_DNA"/>
</dbReference>
<feature type="domain" description="Adenylyl/Guanylyl and SMODS C-terminal sensor" evidence="2">
    <location>
        <begin position="312"/>
        <end position="438"/>
    </location>
</feature>
<evidence type="ECO:0000313" key="3">
    <source>
        <dbReference type="EMBL" id="QNL98930.1"/>
    </source>
</evidence>